<dbReference type="InterPro" id="IPR004570">
    <property type="entry name" value="Phosphatidylglycerol_P_synth"/>
</dbReference>
<accession>A0A445N3C3</accession>
<evidence type="ECO:0000256" key="3">
    <source>
        <dbReference type="ARBA" id="ARBA00010441"/>
    </source>
</evidence>
<feature type="transmembrane region" description="Helical" evidence="17">
    <location>
        <begin position="29"/>
        <end position="48"/>
    </location>
</feature>
<keyword evidence="10" id="KW-0443">Lipid metabolism</keyword>
<dbReference type="PROSITE" id="PS00379">
    <property type="entry name" value="CDP_ALCOHOL_P_TRANSF"/>
    <property type="match status" value="1"/>
</dbReference>
<evidence type="ECO:0000256" key="4">
    <source>
        <dbReference type="ARBA" id="ARBA00013170"/>
    </source>
</evidence>
<comment type="subcellular location">
    <subcellularLocation>
        <location evidence="1">Membrane</location>
        <topology evidence="1">Multi-pass membrane protein</topology>
    </subcellularLocation>
</comment>
<dbReference type="EMBL" id="OJIN01000230">
    <property type="protein sequence ID" value="SPD76194.1"/>
    <property type="molecule type" value="Genomic_DNA"/>
</dbReference>
<evidence type="ECO:0000256" key="2">
    <source>
        <dbReference type="ARBA" id="ARBA00005042"/>
    </source>
</evidence>
<evidence type="ECO:0000256" key="13">
    <source>
        <dbReference type="ARBA" id="ARBA00023264"/>
    </source>
</evidence>
<dbReference type="Pfam" id="PF01066">
    <property type="entry name" value="CDP-OH_P_transf"/>
    <property type="match status" value="1"/>
</dbReference>
<evidence type="ECO:0000256" key="1">
    <source>
        <dbReference type="ARBA" id="ARBA00004141"/>
    </source>
</evidence>
<comment type="catalytic activity">
    <reaction evidence="14">
        <text>a CDP-1,2-diacyl-sn-glycerol + sn-glycerol 3-phosphate = a 1,2-diacyl-sn-glycero-3-phospho-(1'-sn-glycero-3'-phosphate) + CMP + H(+)</text>
        <dbReference type="Rhea" id="RHEA:12593"/>
        <dbReference type="ChEBI" id="CHEBI:15378"/>
        <dbReference type="ChEBI" id="CHEBI:57597"/>
        <dbReference type="ChEBI" id="CHEBI:58332"/>
        <dbReference type="ChEBI" id="CHEBI:60110"/>
        <dbReference type="ChEBI" id="CHEBI:60377"/>
        <dbReference type="EC" id="2.7.8.5"/>
    </reaction>
</comment>
<evidence type="ECO:0000256" key="11">
    <source>
        <dbReference type="ARBA" id="ARBA00023136"/>
    </source>
</evidence>
<feature type="transmembrane region" description="Helical" evidence="17">
    <location>
        <begin position="149"/>
        <end position="166"/>
    </location>
</feature>
<evidence type="ECO:0000256" key="7">
    <source>
        <dbReference type="ARBA" id="ARBA00022679"/>
    </source>
</evidence>
<evidence type="ECO:0000256" key="15">
    <source>
        <dbReference type="NCBIfam" id="TIGR00560"/>
    </source>
</evidence>
<comment type="similarity">
    <text evidence="3 16">Belongs to the CDP-alcohol phosphatidyltransferase class-I family.</text>
</comment>
<evidence type="ECO:0000313" key="18">
    <source>
        <dbReference type="EMBL" id="SPD76194.1"/>
    </source>
</evidence>
<dbReference type="EC" id="2.7.8.5" evidence="4 15"/>
<dbReference type="PANTHER" id="PTHR14269">
    <property type="entry name" value="CDP-DIACYLGLYCEROL--GLYCEROL-3-PHOSPHATE 3-PHOSPHATIDYLTRANSFERASE-RELATED"/>
    <property type="match status" value="1"/>
</dbReference>
<evidence type="ECO:0000256" key="8">
    <source>
        <dbReference type="ARBA" id="ARBA00022692"/>
    </source>
</evidence>
<keyword evidence="7 16" id="KW-0808">Transferase</keyword>
<dbReference type="InterPro" id="IPR000462">
    <property type="entry name" value="CDP-OH_P_trans"/>
</dbReference>
<evidence type="ECO:0000256" key="9">
    <source>
        <dbReference type="ARBA" id="ARBA00022989"/>
    </source>
</evidence>
<keyword evidence="11 17" id="KW-0472">Membrane</keyword>
<dbReference type="InterPro" id="IPR050324">
    <property type="entry name" value="CDP-alcohol_PTase-I"/>
</dbReference>
<dbReference type="NCBIfam" id="TIGR00560">
    <property type="entry name" value="pgsA"/>
    <property type="match status" value="1"/>
</dbReference>
<proteinExistence type="inferred from homology"/>
<dbReference type="GO" id="GO:0008444">
    <property type="term" value="F:CDP-diacylglycerol-glycerol-3-phosphate 3-phosphatidyltransferase activity"/>
    <property type="evidence" value="ECO:0007669"/>
    <property type="project" value="UniProtKB-UniRule"/>
</dbReference>
<evidence type="ECO:0000256" key="16">
    <source>
        <dbReference type="RuleBase" id="RU003750"/>
    </source>
</evidence>
<feature type="transmembrane region" description="Helical" evidence="17">
    <location>
        <begin position="7"/>
        <end position="23"/>
    </location>
</feature>
<keyword evidence="9 17" id="KW-1133">Transmembrane helix</keyword>
<dbReference type="Gene3D" id="1.20.120.1760">
    <property type="match status" value="1"/>
</dbReference>
<keyword evidence="13" id="KW-1208">Phospholipid metabolism</keyword>
<dbReference type="GO" id="GO:0046474">
    <property type="term" value="P:glycerophospholipid biosynthetic process"/>
    <property type="evidence" value="ECO:0007669"/>
    <property type="project" value="TreeGrafter"/>
</dbReference>
<protein>
    <recommendedName>
        <fullName evidence="5 15">CDP-diacylglycerol--glycerol-3-phosphate 3-phosphatidyltransferase</fullName>
        <ecNumber evidence="4 15">2.7.8.5</ecNumber>
    </recommendedName>
</protein>
<gene>
    <name evidence="18" type="ORF">PITCH_A840080</name>
</gene>
<dbReference type="AlphaFoldDB" id="A0A445N3C3"/>
<keyword evidence="8 17" id="KW-0812">Transmembrane</keyword>
<evidence type="ECO:0000256" key="10">
    <source>
        <dbReference type="ARBA" id="ARBA00023098"/>
    </source>
</evidence>
<dbReference type="InterPro" id="IPR043130">
    <property type="entry name" value="CDP-OH_PTrfase_TM_dom"/>
</dbReference>
<reference evidence="18" key="1">
    <citation type="submission" date="2018-01" db="EMBL/GenBank/DDBJ databases">
        <authorList>
            <person name="Regsiter A."/>
            <person name="William W."/>
        </authorList>
    </citation>
    <scope>NUCLEOTIDE SEQUENCE</scope>
    <source>
        <strain evidence="18">TRIP AH-1</strain>
    </source>
</reference>
<dbReference type="PIRSF" id="PIRSF000847">
    <property type="entry name" value="Phos_ph_gly_syn"/>
    <property type="match status" value="1"/>
</dbReference>
<organism evidence="18">
    <name type="scientific">uncultured Desulfobacterium sp</name>
    <dbReference type="NCBI Taxonomy" id="201089"/>
    <lineage>
        <taxon>Bacteria</taxon>
        <taxon>Pseudomonadati</taxon>
        <taxon>Thermodesulfobacteriota</taxon>
        <taxon>Desulfobacteria</taxon>
        <taxon>Desulfobacterales</taxon>
        <taxon>Desulfobacteriaceae</taxon>
        <taxon>Desulfobacterium</taxon>
        <taxon>environmental samples</taxon>
    </lineage>
</organism>
<evidence type="ECO:0000256" key="6">
    <source>
        <dbReference type="ARBA" id="ARBA00022516"/>
    </source>
</evidence>
<sequence>MTIPNLITIFRIILTPIFIINLIDDNFLPALFIFIIAGVSDAADGFIARMFNQKSKLGSFMDPLADKILLVSAFVMLSAKGLIQPWLAVIVISRDLLIMLGVLILFLNNQNFAARPSVWSKMTTCLQLMTVFVVLTKDYFSTIYSYSPWLLWATGAMTILSGLHYTRHWLKILGEGPIKD</sequence>
<evidence type="ECO:0000256" key="5">
    <source>
        <dbReference type="ARBA" id="ARBA00014944"/>
    </source>
</evidence>
<dbReference type="PANTHER" id="PTHR14269:SF11">
    <property type="entry name" value="CDP-DIACYLGLYCEROL--GLYCEROL-3-PHOSPHATE 3-PHOSPHATIDYLTRANSFERASE"/>
    <property type="match status" value="1"/>
</dbReference>
<name>A0A445N3C3_9BACT</name>
<dbReference type="GO" id="GO:0016020">
    <property type="term" value="C:membrane"/>
    <property type="evidence" value="ECO:0007669"/>
    <property type="project" value="UniProtKB-SubCell"/>
</dbReference>
<keyword evidence="12" id="KW-0594">Phospholipid biosynthesis</keyword>
<keyword evidence="6" id="KW-0444">Lipid biosynthesis</keyword>
<evidence type="ECO:0000256" key="12">
    <source>
        <dbReference type="ARBA" id="ARBA00023209"/>
    </source>
</evidence>
<dbReference type="InterPro" id="IPR048254">
    <property type="entry name" value="CDP_ALCOHOL_P_TRANSF_CS"/>
</dbReference>
<comment type="pathway">
    <text evidence="2">Phospholipid metabolism; phosphatidylglycerol biosynthesis; phosphatidylglycerol from CDP-diacylglycerol: step 1/2.</text>
</comment>
<evidence type="ECO:0000256" key="17">
    <source>
        <dbReference type="SAM" id="Phobius"/>
    </source>
</evidence>
<evidence type="ECO:0000256" key="14">
    <source>
        <dbReference type="ARBA" id="ARBA00048586"/>
    </source>
</evidence>